<dbReference type="PANTHER" id="PTHR47317">
    <property type="entry name" value="PROTEIN LHCP TRANSLOCATION DEFECT"/>
    <property type="match status" value="1"/>
</dbReference>
<sequence length="154" mass="17317">MSLMKLSQNSSSLFQKKLLVGRPLPRKQLAHRRPCRASFAVSAFFNFNKNRNSYNAGGSSREEYSDEDVEFYFNYMGMLAIEGTYDRMYKLMEGRHPCDVILLMAATEGDVPKLEELIRSGADLSVKDPDGKGPLDLCTKPEAKKLLEEAAAKL</sequence>
<dbReference type="Gene3D" id="1.25.40.20">
    <property type="entry name" value="Ankyrin repeat-containing domain"/>
    <property type="match status" value="1"/>
</dbReference>
<name>A0A061R2L2_9CHLO</name>
<dbReference type="GO" id="GO:0090391">
    <property type="term" value="P:granum assembly"/>
    <property type="evidence" value="ECO:0007669"/>
    <property type="project" value="InterPro"/>
</dbReference>
<dbReference type="PANTHER" id="PTHR47317:SF1">
    <property type="entry name" value="PROTEIN LHCP TRANSLOCATION DEFECT"/>
    <property type="match status" value="1"/>
</dbReference>
<gene>
    <name evidence="1" type="ORF">TSPGSL018_11971</name>
</gene>
<protein>
    <submittedName>
        <fullName evidence="1">Protein lhcp translocation defect-like</fullName>
    </submittedName>
</protein>
<dbReference type="SUPFAM" id="SSF48403">
    <property type="entry name" value="Ankyrin repeat"/>
    <property type="match status" value="1"/>
</dbReference>
<dbReference type="GO" id="GO:0009570">
    <property type="term" value="C:chloroplast stroma"/>
    <property type="evidence" value="ECO:0007669"/>
    <property type="project" value="InterPro"/>
</dbReference>
<proteinExistence type="predicted"/>
<dbReference type="InterPro" id="IPR036770">
    <property type="entry name" value="Ankyrin_rpt-contain_sf"/>
</dbReference>
<dbReference type="GO" id="GO:0006886">
    <property type="term" value="P:intracellular protein transport"/>
    <property type="evidence" value="ECO:0007669"/>
    <property type="project" value="InterPro"/>
</dbReference>
<reference evidence="1" key="1">
    <citation type="submission" date="2014-05" db="EMBL/GenBank/DDBJ databases">
        <title>The transcriptome of the halophilic microalga Tetraselmis sp. GSL018 isolated from the Great Salt Lake, Utah.</title>
        <authorList>
            <person name="Jinkerson R.E."/>
            <person name="D'Adamo S."/>
            <person name="Posewitz M.C."/>
        </authorList>
    </citation>
    <scope>NUCLEOTIDE SEQUENCE</scope>
    <source>
        <strain evidence="1">GSL018</strain>
    </source>
</reference>
<organism evidence="1">
    <name type="scientific">Tetraselmis sp. GSL018</name>
    <dbReference type="NCBI Taxonomy" id="582737"/>
    <lineage>
        <taxon>Eukaryota</taxon>
        <taxon>Viridiplantae</taxon>
        <taxon>Chlorophyta</taxon>
        <taxon>core chlorophytes</taxon>
        <taxon>Chlorodendrophyceae</taxon>
        <taxon>Chlorodendrales</taxon>
        <taxon>Chlorodendraceae</taxon>
        <taxon>Tetraselmis</taxon>
    </lineage>
</organism>
<evidence type="ECO:0000313" key="1">
    <source>
        <dbReference type="EMBL" id="JAC67112.1"/>
    </source>
</evidence>
<dbReference type="InterPro" id="IPR044242">
    <property type="entry name" value="LTD-like"/>
</dbReference>
<dbReference type="AlphaFoldDB" id="A0A061R2L2"/>
<dbReference type="EMBL" id="GBEZ01019450">
    <property type="protein sequence ID" value="JAC67112.1"/>
    <property type="molecule type" value="Transcribed_RNA"/>
</dbReference>
<accession>A0A061R2L2</accession>
<dbReference type="GO" id="GO:0009941">
    <property type="term" value="C:chloroplast envelope"/>
    <property type="evidence" value="ECO:0007669"/>
    <property type="project" value="TreeGrafter"/>
</dbReference>